<keyword evidence="1" id="KW-0472">Membrane</keyword>
<reference evidence="3" key="1">
    <citation type="journal article" date="2019" name="Int. J. Syst. Evol. Microbiol.">
        <title>The Global Catalogue of Microorganisms (GCM) 10K type strain sequencing project: providing services to taxonomists for standard genome sequencing and annotation.</title>
        <authorList>
            <consortium name="The Broad Institute Genomics Platform"/>
            <consortium name="The Broad Institute Genome Sequencing Center for Infectious Disease"/>
            <person name="Wu L."/>
            <person name="Ma J."/>
        </authorList>
    </citation>
    <scope>NUCLEOTIDE SEQUENCE [LARGE SCALE GENOMIC DNA]</scope>
    <source>
        <strain evidence="3">CCUG 52468</strain>
    </source>
</reference>
<proteinExistence type="predicted"/>
<keyword evidence="3" id="KW-1185">Reference proteome</keyword>
<name>A0ABW3RHN6_9SPHI</name>
<organism evidence="2 3">
    <name type="scientific">Sphingobacterium daejeonense</name>
    <dbReference type="NCBI Taxonomy" id="371142"/>
    <lineage>
        <taxon>Bacteria</taxon>
        <taxon>Pseudomonadati</taxon>
        <taxon>Bacteroidota</taxon>
        <taxon>Sphingobacteriia</taxon>
        <taxon>Sphingobacteriales</taxon>
        <taxon>Sphingobacteriaceae</taxon>
        <taxon>Sphingobacterium</taxon>
    </lineage>
</organism>
<dbReference type="Proteomes" id="UP001597205">
    <property type="component" value="Unassembled WGS sequence"/>
</dbReference>
<dbReference type="EMBL" id="JBHTKY010000001">
    <property type="protein sequence ID" value="MFD1164062.1"/>
    <property type="molecule type" value="Genomic_DNA"/>
</dbReference>
<feature type="transmembrane region" description="Helical" evidence="1">
    <location>
        <begin position="179"/>
        <end position="200"/>
    </location>
</feature>
<sequence>MNDLSKRSTIRPGNIISGIGFWTIFALLMGFGLPILIHSQQGDWKFNYDKSANTAFFYLGLGLFLWLLLIFLFANNFLFNLLRKRKKLMGLRSQGKRIKATVIESHIFERNKEYESVHLVLEFKNLSGSMVNFELNLSDSKPEEHRFDVGKPVTLLVDEESKNPSITLETGKIGFNKPILNLILFVLLVMIIVPIGLLTYGYLYESNGYGWRYLSFEHPYILAPLFGLLYVGILIFIRKIFIKPSNTEWLLLHGKSTEAKIVSSVATGTSINDQPQILVVVEFEDKGKTIKADFKRIYNQMDLISLNRGNSIRILYHPENPQIIEPN</sequence>
<feature type="transmembrane region" description="Helical" evidence="1">
    <location>
        <begin position="57"/>
        <end position="82"/>
    </location>
</feature>
<evidence type="ECO:0000313" key="2">
    <source>
        <dbReference type="EMBL" id="MFD1164062.1"/>
    </source>
</evidence>
<comment type="caution">
    <text evidence="2">The sequence shown here is derived from an EMBL/GenBank/DDBJ whole genome shotgun (WGS) entry which is preliminary data.</text>
</comment>
<gene>
    <name evidence="2" type="ORF">ACFQ2C_00430</name>
</gene>
<feature type="transmembrane region" description="Helical" evidence="1">
    <location>
        <begin position="12"/>
        <end position="37"/>
    </location>
</feature>
<evidence type="ECO:0008006" key="4">
    <source>
        <dbReference type="Google" id="ProtNLM"/>
    </source>
</evidence>
<keyword evidence="1" id="KW-1133">Transmembrane helix</keyword>
<dbReference type="RefSeq" id="WP_380894362.1">
    <property type="nucleotide sequence ID" value="NZ_JBHTKY010000001.1"/>
</dbReference>
<protein>
    <recommendedName>
        <fullName evidence="4">DUF3592 domain-containing protein</fullName>
    </recommendedName>
</protein>
<accession>A0ABW3RHN6</accession>
<feature type="transmembrane region" description="Helical" evidence="1">
    <location>
        <begin position="220"/>
        <end position="237"/>
    </location>
</feature>
<evidence type="ECO:0000313" key="3">
    <source>
        <dbReference type="Proteomes" id="UP001597205"/>
    </source>
</evidence>
<keyword evidence="1" id="KW-0812">Transmembrane</keyword>
<evidence type="ECO:0000256" key="1">
    <source>
        <dbReference type="SAM" id="Phobius"/>
    </source>
</evidence>